<dbReference type="Proteomes" id="UP000076574">
    <property type="component" value="Unassembled WGS sequence"/>
</dbReference>
<accession>A0A163ZWK8</accession>
<gene>
    <name evidence="1" type="ORF">A4A58_25520</name>
</gene>
<dbReference type="AlphaFoldDB" id="A0A163ZWK8"/>
<name>A0A163ZWK8_9BRAD</name>
<protein>
    <submittedName>
        <fullName evidence="1">Uncharacterized protein</fullName>
    </submittedName>
</protein>
<evidence type="ECO:0000313" key="2">
    <source>
        <dbReference type="Proteomes" id="UP000076574"/>
    </source>
</evidence>
<organism evidence="1 2">
    <name type="scientific">Tardiphaga robiniae</name>
    <dbReference type="NCBI Taxonomy" id="943830"/>
    <lineage>
        <taxon>Bacteria</taxon>
        <taxon>Pseudomonadati</taxon>
        <taxon>Pseudomonadota</taxon>
        <taxon>Alphaproteobacteria</taxon>
        <taxon>Hyphomicrobiales</taxon>
        <taxon>Nitrobacteraceae</taxon>
        <taxon>Tardiphaga</taxon>
    </lineage>
</organism>
<evidence type="ECO:0000313" key="1">
    <source>
        <dbReference type="EMBL" id="KZD23955.1"/>
    </source>
</evidence>
<keyword evidence="2" id="KW-1185">Reference proteome</keyword>
<dbReference type="EMBL" id="LVYV01000007">
    <property type="protein sequence ID" value="KZD23955.1"/>
    <property type="molecule type" value="Genomic_DNA"/>
</dbReference>
<proteinExistence type="predicted"/>
<reference evidence="1 2" key="1">
    <citation type="submission" date="2016-03" db="EMBL/GenBank/DDBJ databases">
        <title>Microsymbionts genomes from the relict species Vavilovia formosa (Stev.) Fed.</title>
        <authorList>
            <person name="Kopat V."/>
            <person name="Chirak E."/>
            <person name="Kimeklis A."/>
            <person name="Andronov E."/>
        </authorList>
    </citation>
    <scope>NUCLEOTIDE SEQUENCE [LARGE SCALE GENOMIC DNA]</scope>
    <source>
        <strain evidence="1 2">Vaf07</strain>
    </source>
</reference>
<sequence>MESARIARVDRWRYAQQVTDWHSAAGQANVALGGPKAARGVRTPSVRRPKCAVKALLDHMVGEAYAHVQGESLKAYAALLTEASQLPDHQVNTGQMLCENSLL</sequence>
<comment type="caution">
    <text evidence="1">The sequence shown here is derived from an EMBL/GenBank/DDBJ whole genome shotgun (WGS) entry which is preliminary data.</text>
</comment>